<protein>
    <submittedName>
        <fullName evidence="1">Uncharacterized protein</fullName>
    </submittedName>
</protein>
<dbReference type="KEGG" id="rer:RER_22660"/>
<evidence type="ECO:0000313" key="2">
    <source>
        <dbReference type="Proteomes" id="UP000002204"/>
    </source>
</evidence>
<dbReference type="RefSeq" id="WP_020907167.1">
    <property type="nucleotide sequence ID" value="NC_012490.1"/>
</dbReference>
<reference evidence="1 2" key="2">
    <citation type="journal article" date="2006" name="Environ. Microbiol.">
        <title>Sequence analysis of three plasmids harboured in Rhodococcus erythropolis strain PR4.</title>
        <authorList>
            <person name="Sekine M."/>
            <person name="Tanikawa S."/>
            <person name="Omata S."/>
            <person name="Saito M."/>
            <person name="Fujisawa T."/>
            <person name="Tsukatani N."/>
            <person name="Tajima T."/>
            <person name="Sekigawa T."/>
            <person name="Kosugi H."/>
            <person name="Matsuo Y."/>
            <person name="Nishiko R."/>
            <person name="Imamura K."/>
            <person name="Ito M."/>
            <person name="Narita H."/>
            <person name="Tago S."/>
            <person name="Fujita N."/>
            <person name="Harayama S."/>
        </authorList>
    </citation>
    <scope>NUCLEOTIDE SEQUENCE [LARGE SCALE GENOMIC DNA]</scope>
    <source>
        <strain evidence="2">PR4 / NBRC 100887</strain>
    </source>
</reference>
<dbReference type="AlphaFoldDB" id="C0ZX89"/>
<sequence length="101" mass="10908">MVDVRSTRYPQLIVFDLGVKFVDGVAEVDDKKTLDALAAIEGIEVPEQPRAQTAAEKAKAKKDAEAQAKADAEAEKVALEAWLAAEAQWTAEQPAANNDEK</sequence>
<reference evidence="2" key="1">
    <citation type="submission" date="2005-03" db="EMBL/GenBank/DDBJ databases">
        <title>Comparison of the complete genome sequences of Rhodococcus erythropolis PR4 and Rhodococcus opacus B4.</title>
        <authorList>
            <person name="Takarada H."/>
            <person name="Sekine M."/>
            <person name="Hosoyama A."/>
            <person name="Yamada R."/>
            <person name="Fujisawa T."/>
            <person name="Omata S."/>
            <person name="Shimizu A."/>
            <person name="Tsukatani N."/>
            <person name="Tanikawa S."/>
            <person name="Fujita N."/>
            <person name="Harayama S."/>
        </authorList>
    </citation>
    <scope>NUCLEOTIDE SEQUENCE [LARGE SCALE GENOMIC DNA]</scope>
    <source>
        <strain evidence="2">PR4 / NBRC 100887</strain>
    </source>
</reference>
<proteinExistence type="predicted"/>
<dbReference type="EMBL" id="AP008957">
    <property type="protein sequence ID" value="BAH32974.1"/>
    <property type="molecule type" value="Genomic_DNA"/>
</dbReference>
<organism evidence="1 2">
    <name type="scientific">Rhodococcus erythropolis (strain PR4 / NBRC 100887)</name>
    <dbReference type="NCBI Taxonomy" id="234621"/>
    <lineage>
        <taxon>Bacteria</taxon>
        <taxon>Bacillati</taxon>
        <taxon>Actinomycetota</taxon>
        <taxon>Actinomycetes</taxon>
        <taxon>Mycobacteriales</taxon>
        <taxon>Nocardiaceae</taxon>
        <taxon>Rhodococcus</taxon>
        <taxon>Rhodococcus erythropolis group</taxon>
    </lineage>
</organism>
<dbReference type="HOGENOM" id="CLU_2289447_0_0_11"/>
<name>C0ZX89_RHOE4</name>
<dbReference type="Proteomes" id="UP000002204">
    <property type="component" value="Chromosome"/>
</dbReference>
<evidence type="ECO:0000313" key="1">
    <source>
        <dbReference type="EMBL" id="BAH32974.1"/>
    </source>
</evidence>
<gene>
    <name evidence="1" type="ordered locus">RER_22660</name>
</gene>
<dbReference type="PATRIC" id="fig|234621.6.peg.2768"/>
<accession>C0ZX89</accession>